<gene>
    <name evidence="1" type="ORF">SE16_06805</name>
</gene>
<dbReference type="EMBL" id="LGKN01000004">
    <property type="protein sequence ID" value="KPL88494.1"/>
    <property type="molecule type" value="Genomic_DNA"/>
</dbReference>
<dbReference type="OrthoDB" id="3902805at2"/>
<dbReference type="Gene3D" id="1.50.10.10">
    <property type="match status" value="1"/>
</dbReference>
<proteinExistence type="predicted"/>
<protein>
    <submittedName>
        <fullName evidence="1">Uncharacterized protein</fullName>
    </submittedName>
</protein>
<dbReference type="AlphaFoldDB" id="A0A0P6YDR4"/>
<dbReference type="RefSeq" id="WP_054492428.1">
    <property type="nucleotide sequence ID" value="NZ_BBZA01000062.1"/>
</dbReference>
<evidence type="ECO:0000313" key="2">
    <source>
        <dbReference type="Proteomes" id="UP000050502"/>
    </source>
</evidence>
<dbReference type="GO" id="GO:0005975">
    <property type="term" value="P:carbohydrate metabolic process"/>
    <property type="evidence" value="ECO:0007669"/>
    <property type="project" value="InterPro"/>
</dbReference>
<dbReference type="InterPro" id="IPR008928">
    <property type="entry name" value="6-hairpin_glycosidase_sf"/>
</dbReference>
<sequence length="390" mass="43565">MSNLDPFLESTQALLKACRVEISTGMAYTNVPPDDPTAVVVTREQALLLASLAEMGNREQLRPILRGLMILQKGDGHWAPRYRQDGRPMEGPGITEATAMGVWALLKYAQLSEEAEFLKAIEVRVRRGLGYLEKRLHPQLGLPRVGGDILPPFDGAGFSLWVASAAAAAFHLAAEAYRDRDLDIVYGALRKGIEQHLLRNERFITRLDSNGYPDLRPTISLLAPALFGIWPEDREPVFSTLDWLYDALFDRRLNGYVPAYSYAPELSGLLPAVWPVATAWLARTLYGAGERERGDKLLRLMLGSTINNQLPQAIISREALQLVLAHREAFIQAQPKHVPRLETEVLLTELEADAQEHRILYVGMPSVLSHVETVRAFHRGGYIKSFILEA</sequence>
<comment type="caution">
    <text evidence="1">The sequence shown here is derived from an EMBL/GenBank/DDBJ whole genome shotgun (WGS) entry which is preliminary data.</text>
</comment>
<organism evidence="1 2">
    <name type="scientific">Ardenticatena maritima</name>
    <dbReference type="NCBI Taxonomy" id="872965"/>
    <lineage>
        <taxon>Bacteria</taxon>
        <taxon>Bacillati</taxon>
        <taxon>Chloroflexota</taxon>
        <taxon>Ardenticatenia</taxon>
        <taxon>Ardenticatenales</taxon>
        <taxon>Ardenticatenaceae</taxon>
        <taxon>Ardenticatena</taxon>
    </lineage>
</organism>
<dbReference type="PATRIC" id="fig|872965.6.peg.1405"/>
<dbReference type="SUPFAM" id="SSF48208">
    <property type="entry name" value="Six-hairpin glycosidases"/>
    <property type="match status" value="1"/>
</dbReference>
<dbReference type="Proteomes" id="UP000050502">
    <property type="component" value="Unassembled WGS sequence"/>
</dbReference>
<reference evidence="1 2" key="1">
    <citation type="submission" date="2015-07" db="EMBL/GenBank/DDBJ databases">
        <title>Whole genome sequence of Ardenticatena maritima DSM 23922.</title>
        <authorList>
            <person name="Hemp J."/>
            <person name="Ward L.M."/>
            <person name="Pace L.A."/>
            <person name="Fischer W.W."/>
        </authorList>
    </citation>
    <scope>NUCLEOTIDE SEQUENCE [LARGE SCALE GENOMIC DNA]</scope>
    <source>
        <strain evidence="1 2">110S</strain>
    </source>
</reference>
<accession>A0A0P6YDR4</accession>
<name>A0A0P6YDR4_9CHLR</name>
<evidence type="ECO:0000313" key="1">
    <source>
        <dbReference type="EMBL" id="KPL88494.1"/>
    </source>
</evidence>
<dbReference type="InterPro" id="IPR012341">
    <property type="entry name" value="6hp_glycosidase-like_sf"/>
</dbReference>